<evidence type="ECO:0000313" key="2">
    <source>
        <dbReference type="Proteomes" id="UP001055336"/>
    </source>
</evidence>
<evidence type="ECO:0000313" key="1">
    <source>
        <dbReference type="EMBL" id="UMB69458.1"/>
    </source>
</evidence>
<accession>A0ABY3VPM4</accession>
<dbReference type="EMBL" id="CP092488">
    <property type="protein sequence ID" value="UMB69458.1"/>
    <property type="molecule type" value="Genomic_DNA"/>
</dbReference>
<dbReference type="SUPFAM" id="SSF51905">
    <property type="entry name" value="FAD/NAD(P)-binding domain"/>
    <property type="match status" value="1"/>
</dbReference>
<dbReference type="Proteomes" id="UP001055336">
    <property type="component" value="Chromosome"/>
</dbReference>
<protein>
    <recommendedName>
        <fullName evidence="3">FAD-binding domain-containing protein</fullName>
    </recommendedName>
</protein>
<evidence type="ECO:0008006" key="3">
    <source>
        <dbReference type="Google" id="ProtNLM"/>
    </source>
</evidence>
<name>A0ABY3VPM4_9MYCO</name>
<keyword evidence="2" id="KW-1185">Reference proteome</keyword>
<sequence length="237" mass="25819">MAGLLAAAVLSDFYGSVTVVERDVLPEAAVQRKGVSQGRHLHALLTRGSVVLAQLLPGLLEDLEACGAKVVDGTDPSVISARVFGHELSRSGQFADPDALVTHLASRPLLEARVRRRVRAIPNVAFLEGHDVVEPILGDANRVTGVRTVDRADGRKRLLEASLVVDAMGRSARTPAFLESSGYGRPPEQKYPVDLTYSTQFLHYPTVPLPRKWSSPGQRLKIQRAQVFWPTRTGRCA</sequence>
<gene>
    <name evidence="1" type="ORF">MKK62_24490</name>
</gene>
<dbReference type="InterPro" id="IPR036188">
    <property type="entry name" value="FAD/NAD-bd_sf"/>
</dbReference>
<dbReference type="Gene3D" id="3.50.50.60">
    <property type="entry name" value="FAD/NAD(P)-binding domain"/>
    <property type="match status" value="1"/>
</dbReference>
<dbReference type="RefSeq" id="WP_240261191.1">
    <property type="nucleotide sequence ID" value="NZ_CP092488.2"/>
</dbReference>
<reference evidence="1" key="1">
    <citation type="submission" date="2022-08" db="EMBL/GenBank/DDBJ databases">
        <title>Whole genome sequencing of non-tuberculosis mycobacteria type-strains.</title>
        <authorList>
            <person name="Igarashi Y."/>
            <person name="Osugi A."/>
            <person name="Mitarai S."/>
        </authorList>
    </citation>
    <scope>NUCLEOTIDE SEQUENCE</scope>
    <source>
        <strain evidence="1">DSM 45127</strain>
    </source>
</reference>
<proteinExistence type="predicted"/>
<organism evidence="1 2">
    <name type="scientific">Mycobacterium paraterrae</name>
    <dbReference type="NCBI Taxonomy" id="577492"/>
    <lineage>
        <taxon>Bacteria</taxon>
        <taxon>Bacillati</taxon>
        <taxon>Actinomycetota</taxon>
        <taxon>Actinomycetes</taxon>
        <taxon>Mycobacteriales</taxon>
        <taxon>Mycobacteriaceae</taxon>
        <taxon>Mycobacterium</taxon>
    </lineage>
</organism>